<reference evidence="10" key="1">
    <citation type="submission" date="2018-05" db="EMBL/GenBank/DDBJ databases">
        <authorList>
            <person name="Li Y."/>
        </authorList>
    </citation>
    <scope>NUCLEOTIDE SEQUENCE [LARGE SCALE GENOMIC DNA]</scope>
    <source>
        <strain evidence="10">sk1b4</strain>
    </source>
</reference>
<dbReference type="GO" id="GO:0022857">
    <property type="term" value="F:transmembrane transporter activity"/>
    <property type="evidence" value="ECO:0007669"/>
    <property type="project" value="InterPro"/>
</dbReference>
<evidence type="ECO:0000259" key="8">
    <source>
        <dbReference type="PROSITE" id="PS50850"/>
    </source>
</evidence>
<dbReference type="PROSITE" id="PS50850">
    <property type="entry name" value="MFS"/>
    <property type="match status" value="1"/>
</dbReference>
<keyword evidence="5 7" id="KW-1133">Transmembrane helix</keyword>
<dbReference type="InterPro" id="IPR020846">
    <property type="entry name" value="MFS_dom"/>
</dbReference>
<comment type="caution">
    <text evidence="9">The sequence shown here is derived from an EMBL/GenBank/DDBJ whole genome shotgun (WGS) entry which is preliminary data.</text>
</comment>
<feature type="transmembrane region" description="Helical" evidence="7">
    <location>
        <begin position="355"/>
        <end position="376"/>
    </location>
</feature>
<keyword evidence="6 7" id="KW-0472">Membrane</keyword>
<dbReference type="PANTHER" id="PTHR48020">
    <property type="entry name" value="PROTON MYO-INOSITOL COTRANSPORTER"/>
    <property type="match status" value="1"/>
</dbReference>
<dbReference type="PANTHER" id="PTHR48020:SF12">
    <property type="entry name" value="PROTON MYO-INOSITOL COTRANSPORTER"/>
    <property type="match status" value="1"/>
</dbReference>
<evidence type="ECO:0000256" key="5">
    <source>
        <dbReference type="ARBA" id="ARBA00022989"/>
    </source>
</evidence>
<proteinExistence type="inferred from homology"/>
<dbReference type="InterPro" id="IPR036259">
    <property type="entry name" value="MFS_trans_sf"/>
</dbReference>
<dbReference type="Pfam" id="PF00083">
    <property type="entry name" value="Sugar_tr"/>
    <property type="match status" value="1"/>
</dbReference>
<dbReference type="EMBL" id="QETB01000001">
    <property type="protein sequence ID" value="PWF26959.1"/>
    <property type="molecule type" value="Genomic_DNA"/>
</dbReference>
<comment type="similarity">
    <text evidence="2">Belongs to the major facilitator superfamily. Sugar transporter (TC 2.A.1.1) family.</text>
</comment>
<comment type="subcellular location">
    <subcellularLocation>
        <location evidence="1">Cell membrane</location>
        <topology evidence="1">Multi-pass membrane protein</topology>
    </subcellularLocation>
</comment>
<evidence type="ECO:0000256" key="2">
    <source>
        <dbReference type="ARBA" id="ARBA00010992"/>
    </source>
</evidence>
<protein>
    <submittedName>
        <fullName evidence="9">MFS transporter</fullName>
    </submittedName>
</protein>
<evidence type="ECO:0000256" key="4">
    <source>
        <dbReference type="ARBA" id="ARBA00022692"/>
    </source>
</evidence>
<feature type="transmembrane region" description="Helical" evidence="7">
    <location>
        <begin position="225"/>
        <end position="244"/>
    </location>
</feature>
<keyword evidence="3" id="KW-0813">Transport</keyword>
<accession>A0A2V1KC20</accession>
<dbReference type="AlphaFoldDB" id="A0A2V1KC20"/>
<evidence type="ECO:0000256" key="1">
    <source>
        <dbReference type="ARBA" id="ARBA00004651"/>
    </source>
</evidence>
<dbReference type="InterPro" id="IPR005829">
    <property type="entry name" value="Sugar_transporter_CS"/>
</dbReference>
<feature type="transmembrane region" description="Helical" evidence="7">
    <location>
        <begin position="457"/>
        <end position="481"/>
    </location>
</feature>
<feature type="transmembrane region" description="Helical" evidence="7">
    <location>
        <begin position="313"/>
        <end position="335"/>
    </location>
</feature>
<dbReference type="PROSITE" id="PS00217">
    <property type="entry name" value="SUGAR_TRANSPORT_2"/>
    <property type="match status" value="1"/>
</dbReference>
<dbReference type="PROSITE" id="PS00216">
    <property type="entry name" value="SUGAR_TRANSPORT_1"/>
    <property type="match status" value="1"/>
</dbReference>
<organism evidence="9 10">
    <name type="scientific">Ancrocorticia populi</name>
    <dbReference type="NCBI Taxonomy" id="2175228"/>
    <lineage>
        <taxon>Bacteria</taxon>
        <taxon>Bacillati</taxon>
        <taxon>Actinomycetota</taxon>
        <taxon>Actinomycetes</taxon>
        <taxon>Actinomycetales</taxon>
        <taxon>Actinomycetaceae</taxon>
        <taxon>Ancrocorticia</taxon>
    </lineage>
</organism>
<feature type="transmembrane region" description="Helical" evidence="7">
    <location>
        <begin position="388"/>
        <end position="408"/>
    </location>
</feature>
<dbReference type="Proteomes" id="UP000245283">
    <property type="component" value="Unassembled WGS sequence"/>
</dbReference>
<feature type="transmembrane region" description="Helical" evidence="7">
    <location>
        <begin position="34"/>
        <end position="59"/>
    </location>
</feature>
<dbReference type="InterPro" id="IPR005828">
    <property type="entry name" value="MFS_sugar_transport-like"/>
</dbReference>
<dbReference type="PRINTS" id="PR00171">
    <property type="entry name" value="SUGRTRNSPORT"/>
</dbReference>
<feature type="transmembrane region" description="Helical" evidence="7">
    <location>
        <begin position="79"/>
        <end position="97"/>
    </location>
</feature>
<evidence type="ECO:0000256" key="6">
    <source>
        <dbReference type="ARBA" id="ARBA00023136"/>
    </source>
</evidence>
<dbReference type="InterPro" id="IPR003663">
    <property type="entry name" value="Sugar/inositol_transpt"/>
</dbReference>
<feature type="transmembrane region" description="Helical" evidence="7">
    <location>
        <begin position="167"/>
        <end position="188"/>
    </location>
</feature>
<keyword evidence="10" id="KW-1185">Reference proteome</keyword>
<keyword evidence="4 7" id="KW-0812">Transmembrane</keyword>
<feature type="transmembrane region" description="Helical" evidence="7">
    <location>
        <begin position="109"/>
        <end position="131"/>
    </location>
</feature>
<dbReference type="SUPFAM" id="SSF103473">
    <property type="entry name" value="MFS general substrate transporter"/>
    <property type="match status" value="1"/>
</dbReference>
<evidence type="ECO:0000256" key="7">
    <source>
        <dbReference type="SAM" id="Phobius"/>
    </source>
</evidence>
<dbReference type="Gene3D" id="1.20.1250.20">
    <property type="entry name" value="MFS general substrate transporter like domains"/>
    <property type="match status" value="1"/>
</dbReference>
<dbReference type="RefSeq" id="WP_109092460.1">
    <property type="nucleotide sequence ID" value="NZ_QETB01000001.1"/>
</dbReference>
<name>A0A2V1KC20_9ACTO</name>
<dbReference type="GO" id="GO:0005886">
    <property type="term" value="C:plasma membrane"/>
    <property type="evidence" value="ECO:0007669"/>
    <property type="project" value="UniProtKB-SubCell"/>
</dbReference>
<feature type="transmembrane region" description="Helical" evidence="7">
    <location>
        <begin position="137"/>
        <end position="155"/>
    </location>
</feature>
<feature type="domain" description="Major facilitator superfamily (MFS) profile" evidence="8">
    <location>
        <begin position="37"/>
        <end position="512"/>
    </location>
</feature>
<evidence type="ECO:0000313" key="9">
    <source>
        <dbReference type="EMBL" id="PWF26959.1"/>
    </source>
</evidence>
<dbReference type="InterPro" id="IPR050814">
    <property type="entry name" value="Myo-inositol_Transporter"/>
</dbReference>
<dbReference type="OrthoDB" id="4008739at2"/>
<feature type="transmembrane region" description="Helical" evidence="7">
    <location>
        <begin position="420"/>
        <end position="445"/>
    </location>
</feature>
<feature type="transmembrane region" description="Helical" evidence="7">
    <location>
        <begin position="487"/>
        <end position="505"/>
    </location>
</feature>
<gene>
    <name evidence="9" type="ORF">DD236_00650</name>
</gene>
<evidence type="ECO:0000313" key="10">
    <source>
        <dbReference type="Proteomes" id="UP000245283"/>
    </source>
</evidence>
<evidence type="ECO:0000256" key="3">
    <source>
        <dbReference type="ARBA" id="ARBA00022448"/>
    </source>
</evidence>
<sequence>MTATPEGAIRRDPTSAEIEELVADTPPSGKKRSLGFLAIVACLGSLLFGYDTGVIAGALPFMHMPTDAGGLQLTSFEEGLIGGLLAIGAALGAIVGGRMSDRWGRRHNITMLAIVFIIGTVGCTIAPNIWVLYPFRIVLGFAVGGASATVPVFLAESAPKRLRGPLVAIDQFMIVFGQLVAYTMNAWISSHNGGPQVETTDGHMSWDEAIPILEQLTITGGNGDAWRLMLVLATIPAVALWIGIRMLPESSRWYAANFRYPEAIGALKRLRDEEKDGPVAIEIEQMVEVNRQEEEAEKWTLRQAWNTKWTKKILLIGITLGCFDQLTGINTAMYYLPKVLHAVGFSSADSITLNVYTGIASCIGAGTGLWAVARFLRRHVGMYQEAGITIALSSLALVFAFGVAPYELEDGTFSANMPAMVPWLVLVLVALFVFIKQSGTVVWIYMGELFPAKIRGIGNGLAVGCLWIMNAIVTAVFPPMIENLGGAITYGIFAAINLVAFLFYWKVVPETKIYTLEEIEERLEKEYS</sequence>